<dbReference type="EMBL" id="WKPI01000007">
    <property type="protein sequence ID" value="MSC32661.1"/>
    <property type="molecule type" value="Genomic_DNA"/>
</dbReference>
<keyword evidence="2" id="KW-0645">Protease</keyword>
<dbReference type="Pfam" id="PF00326">
    <property type="entry name" value="Peptidase_S9"/>
    <property type="match status" value="1"/>
</dbReference>
<evidence type="ECO:0000256" key="1">
    <source>
        <dbReference type="ARBA" id="ARBA00010040"/>
    </source>
</evidence>
<dbReference type="Gene3D" id="3.40.50.1820">
    <property type="entry name" value="alpha/beta hydrolase"/>
    <property type="match status" value="1"/>
</dbReference>
<evidence type="ECO:0000259" key="4">
    <source>
        <dbReference type="Pfam" id="PF00326"/>
    </source>
</evidence>
<feature type="domain" description="Peptidase S9 prolyl oligopeptidase catalytic" evidence="4">
    <location>
        <begin position="447"/>
        <end position="656"/>
    </location>
</feature>
<dbReference type="AlphaFoldDB" id="A0A6N7S3R5"/>
<evidence type="ECO:0000313" key="6">
    <source>
        <dbReference type="EMBL" id="MSC32661.1"/>
    </source>
</evidence>
<proteinExistence type="inferred from homology"/>
<dbReference type="Proteomes" id="UP000480929">
    <property type="component" value="Unassembled WGS sequence"/>
</dbReference>
<dbReference type="GO" id="GO:0006508">
    <property type="term" value="P:proteolysis"/>
    <property type="evidence" value="ECO:0007669"/>
    <property type="project" value="UniProtKB-KW"/>
</dbReference>
<dbReference type="SUPFAM" id="SSF53474">
    <property type="entry name" value="alpha/beta-Hydrolases"/>
    <property type="match status" value="1"/>
</dbReference>
<dbReference type="Proteomes" id="UP000433575">
    <property type="component" value="Unassembled WGS sequence"/>
</dbReference>
<dbReference type="InterPro" id="IPR029058">
    <property type="entry name" value="AB_hydrolase_fold"/>
</dbReference>
<reference evidence="7 8" key="1">
    <citation type="journal article" date="2019" name="Nat. Med.">
        <title>A library of human gut bacterial isolates paired with longitudinal multiomics data enables mechanistic microbiome research.</title>
        <authorList>
            <person name="Poyet M."/>
            <person name="Groussin M."/>
            <person name="Gibbons S.M."/>
            <person name="Avila-Pacheco J."/>
            <person name="Jiang X."/>
            <person name="Kearney S.M."/>
            <person name="Perrotta A.R."/>
            <person name="Berdy B."/>
            <person name="Zhao S."/>
            <person name="Lieberman T.D."/>
            <person name="Swanson P.K."/>
            <person name="Smith M."/>
            <person name="Roesemann S."/>
            <person name="Alexander J.E."/>
            <person name="Rich S.A."/>
            <person name="Livny J."/>
            <person name="Vlamakis H."/>
            <person name="Clish C."/>
            <person name="Bullock K."/>
            <person name="Deik A."/>
            <person name="Scott J."/>
            <person name="Pierce K.A."/>
            <person name="Xavier R.J."/>
            <person name="Alm E.J."/>
        </authorList>
    </citation>
    <scope>NUCLEOTIDE SEQUENCE [LARGE SCALE GENOMIC DNA]</scope>
    <source>
        <strain evidence="5 7">BIOML-A4</strain>
        <strain evidence="6 8">BIOML-A5</strain>
    </source>
</reference>
<accession>A0A6N7S3R5</accession>
<evidence type="ECO:0000256" key="2">
    <source>
        <dbReference type="ARBA" id="ARBA00022670"/>
    </source>
</evidence>
<evidence type="ECO:0000256" key="3">
    <source>
        <dbReference type="ARBA" id="ARBA00022801"/>
    </source>
</evidence>
<dbReference type="GO" id="GO:0004252">
    <property type="term" value="F:serine-type endopeptidase activity"/>
    <property type="evidence" value="ECO:0007669"/>
    <property type="project" value="TreeGrafter"/>
</dbReference>
<name>A0A6N7S3R5_9FIRM</name>
<organism evidence="5 7">
    <name type="scientific">Holdemania massiliensis</name>
    <dbReference type="NCBI Taxonomy" id="1468449"/>
    <lineage>
        <taxon>Bacteria</taxon>
        <taxon>Bacillati</taxon>
        <taxon>Bacillota</taxon>
        <taxon>Erysipelotrichia</taxon>
        <taxon>Erysipelotrichales</taxon>
        <taxon>Erysipelotrichaceae</taxon>
        <taxon>Holdemania</taxon>
    </lineage>
</organism>
<dbReference type="RefSeq" id="WP_154237919.1">
    <property type="nucleotide sequence ID" value="NZ_CALJPI010000007.1"/>
</dbReference>
<sequence>MHKITIDHFQRVQFLSAIALSSAGQPAWVGTKIQDDAYVSQLYILDQDQPKCLTQGHESLFIWDDDQTLLFASSRGEKPQPEAETTTFYRIRTDGGEAVSAFTLPLRVREIQIVKRGLYVLTAQIDLAAPDYWRMNEEQREAVHAKRKAEADYQIVNEQPYYQDGAGYTNGLRRRLFLYQEDQDRLIPLCDPQFHASNALLSPNRKELLVSGAPFVAVRQPKEGLYVMDLDSQKMQCLLSPGQFAIAEMQWLSDDQMLVAMSDQKRYGAVENPYFYRLDRQTGQLELICENEESLGSAVGSDCQYGSGKQSQQHSLGFLSVHTLGHTDEIRCLKADGTWQSLIQIAGSIQALAADEDKLWMIAMEHQNLPEVFCFDLKTKQNRQVTAFNSSVLKDCYVAQPEALRIPAGDFQVDGWVLKPMEYDPNQKYPAILNIHGGPKAAYGTVFFHEMQYWASQGYFVLFCNPRGSNGKGNAFAELRGLYGTIDYDDLMNFADAVLAKFPAIDAKRIGVTGGSYGGYMTNWMIGHTDRFAAAASQRSIANWVSLICYADIGFTFDNDQMGADPWSDVQKVWNQSPLQYADKAKTPTLFIHSFEDYRCLLQEGMQMYNALVHHGVEARMCLFKGESHGLSRIGKPSHRVRRIQEITAWMDRWCKTEAEN</sequence>
<protein>
    <submittedName>
        <fullName evidence="5">Prolyl oligopeptidase family serine peptidase</fullName>
    </submittedName>
</protein>
<keyword evidence="8" id="KW-1185">Reference proteome</keyword>
<dbReference type="InterPro" id="IPR001375">
    <property type="entry name" value="Peptidase_S9_cat"/>
</dbReference>
<evidence type="ECO:0000313" key="7">
    <source>
        <dbReference type="Proteomes" id="UP000433575"/>
    </source>
</evidence>
<comment type="similarity">
    <text evidence="1">Belongs to the peptidase S9C family.</text>
</comment>
<gene>
    <name evidence="6" type="ORF">GKD88_05960</name>
    <name evidence="5" type="ORF">GKE08_03175</name>
</gene>
<dbReference type="PANTHER" id="PTHR42776">
    <property type="entry name" value="SERINE PEPTIDASE S9 FAMILY MEMBER"/>
    <property type="match status" value="1"/>
</dbReference>
<dbReference type="EMBL" id="WKPJ01000003">
    <property type="protein sequence ID" value="MSA88322.1"/>
    <property type="molecule type" value="Genomic_DNA"/>
</dbReference>
<keyword evidence="3" id="KW-0378">Hydrolase</keyword>
<evidence type="ECO:0000313" key="8">
    <source>
        <dbReference type="Proteomes" id="UP000480929"/>
    </source>
</evidence>
<comment type="caution">
    <text evidence="5">The sequence shown here is derived from an EMBL/GenBank/DDBJ whole genome shotgun (WGS) entry which is preliminary data.</text>
</comment>
<dbReference type="OrthoDB" id="108903at2"/>
<evidence type="ECO:0000313" key="5">
    <source>
        <dbReference type="EMBL" id="MSA88322.1"/>
    </source>
</evidence>
<dbReference type="SUPFAM" id="SSF82171">
    <property type="entry name" value="DPP6 N-terminal domain-like"/>
    <property type="match status" value="1"/>
</dbReference>
<dbReference type="PANTHER" id="PTHR42776:SF27">
    <property type="entry name" value="DIPEPTIDYL PEPTIDASE FAMILY MEMBER 6"/>
    <property type="match status" value="1"/>
</dbReference>
<dbReference type="FunFam" id="3.40.50.1820:FF:000028">
    <property type="entry name" value="S9 family peptidase"/>
    <property type="match status" value="1"/>
</dbReference>